<protein>
    <submittedName>
        <fullName evidence="8">Putative Obstructor-J</fullName>
    </submittedName>
</protein>
<dbReference type="AlphaFoldDB" id="A0A162SR82"/>
<feature type="domain" description="Chitin-binding type-2" evidence="7">
    <location>
        <begin position="143"/>
        <end position="198"/>
    </location>
</feature>
<reference evidence="8 9" key="1">
    <citation type="submission" date="2016-03" db="EMBL/GenBank/DDBJ databases">
        <title>EvidentialGene: Evidence-directed Construction of Genes on Genomes.</title>
        <authorList>
            <person name="Gilbert D.G."/>
            <person name="Choi J.-H."/>
            <person name="Mockaitis K."/>
            <person name="Colbourne J."/>
            <person name="Pfrender M."/>
        </authorList>
    </citation>
    <scope>NUCLEOTIDE SEQUENCE [LARGE SCALE GENOMIC DNA]</scope>
    <source>
        <strain evidence="8 9">Xinb3</strain>
        <tissue evidence="8">Complete organism</tissue>
    </source>
</reference>
<dbReference type="PANTHER" id="PTHR23301:SF0">
    <property type="entry name" value="CHITIN-BINDING TYPE-2 DOMAIN-CONTAINING PROTEIN-RELATED"/>
    <property type="match status" value="1"/>
</dbReference>
<keyword evidence="3" id="KW-0677">Repeat</keyword>
<keyword evidence="9" id="KW-1185">Reference proteome</keyword>
<feature type="domain" description="Chitin-binding type-2" evidence="7">
    <location>
        <begin position="89"/>
        <end position="142"/>
    </location>
</feature>
<evidence type="ECO:0000256" key="5">
    <source>
        <dbReference type="ARBA" id="ARBA00023180"/>
    </source>
</evidence>
<keyword evidence="1" id="KW-0147">Chitin-binding</keyword>
<comment type="caution">
    <text evidence="8">The sequence shown here is derived from an EMBL/GenBank/DDBJ whole genome shotgun (WGS) entry which is preliminary data.</text>
</comment>
<dbReference type="GO" id="GO:0008061">
    <property type="term" value="F:chitin binding"/>
    <property type="evidence" value="ECO:0007669"/>
    <property type="project" value="UniProtKB-KW"/>
</dbReference>
<dbReference type="PROSITE" id="PS50940">
    <property type="entry name" value="CHIT_BIND_II"/>
    <property type="match status" value="3"/>
</dbReference>
<dbReference type="GO" id="GO:0005576">
    <property type="term" value="C:extracellular region"/>
    <property type="evidence" value="ECO:0007669"/>
    <property type="project" value="InterPro"/>
</dbReference>
<dbReference type="EMBL" id="LRGB01000024">
    <property type="protein sequence ID" value="KZS21556.1"/>
    <property type="molecule type" value="Genomic_DNA"/>
</dbReference>
<dbReference type="InterPro" id="IPR002557">
    <property type="entry name" value="Chitin-bd_dom"/>
</dbReference>
<evidence type="ECO:0000256" key="6">
    <source>
        <dbReference type="SAM" id="SignalP"/>
    </source>
</evidence>
<evidence type="ECO:0000256" key="3">
    <source>
        <dbReference type="ARBA" id="ARBA00022737"/>
    </source>
</evidence>
<dbReference type="Gene3D" id="2.170.140.10">
    <property type="entry name" value="Chitin binding domain"/>
    <property type="match status" value="3"/>
</dbReference>
<gene>
    <name evidence="8" type="ORF">APZ42_011526</name>
</gene>
<evidence type="ECO:0000313" key="9">
    <source>
        <dbReference type="Proteomes" id="UP000076858"/>
    </source>
</evidence>
<keyword evidence="4" id="KW-1015">Disulfide bond</keyword>
<dbReference type="OrthoDB" id="6020543at2759"/>
<evidence type="ECO:0000256" key="4">
    <source>
        <dbReference type="ARBA" id="ARBA00023157"/>
    </source>
</evidence>
<dbReference type="Proteomes" id="UP000076858">
    <property type="component" value="Unassembled WGS sequence"/>
</dbReference>
<dbReference type="SUPFAM" id="SSF57625">
    <property type="entry name" value="Invertebrate chitin-binding proteins"/>
    <property type="match status" value="3"/>
</dbReference>
<keyword evidence="5" id="KW-0325">Glycoprotein</keyword>
<dbReference type="Pfam" id="PF01607">
    <property type="entry name" value="CBM_14"/>
    <property type="match status" value="2"/>
</dbReference>
<dbReference type="PANTHER" id="PTHR23301">
    <property type="entry name" value="CHITIN BINDING PERITROPHIN-A"/>
    <property type="match status" value="1"/>
</dbReference>
<organism evidence="8 9">
    <name type="scientific">Daphnia magna</name>
    <dbReference type="NCBI Taxonomy" id="35525"/>
    <lineage>
        <taxon>Eukaryota</taxon>
        <taxon>Metazoa</taxon>
        <taxon>Ecdysozoa</taxon>
        <taxon>Arthropoda</taxon>
        <taxon>Crustacea</taxon>
        <taxon>Branchiopoda</taxon>
        <taxon>Diplostraca</taxon>
        <taxon>Cladocera</taxon>
        <taxon>Anomopoda</taxon>
        <taxon>Daphniidae</taxon>
        <taxon>Daphnia</taxon>
    </lineage>
</organism>
<dbReference type="SMART" id="SM00494">
    <property type="entry name" value="ChtBD2"/>
    <property type="match status" value="3"/>
</dbReference>
<dbReference type="InterPro" id="IPR036508">
    <property type="entry name" value="Chitin-bd_dom_sf"/>
</dbReference>
<feature type="chain" id="PRO_5007839804" evidence="6">
    <location>
        <begin position="18"/>
        <end position="248"/>
    </location>
</feature>
<dbReference type="InterPro" id="IPR051940">
    <property type="entry name" value="Chitin_bind-dev_reg"/>
</dbReference>
<evidence type="ECO:0000313" key="8">
    <source>
        <dbReference type="EMBL" id="KZS21556.1"/>
    </source>
</evidence>
<sequence>MMGRWMQLLFVFLVVQGYSCRAWKGLSQVQSTEPSCPDEDGFYTVNNQCAREYYYCQGGVFIYEQQCPESNVFDPYLKTCVNANSCFDCPPQDGIHPIPQACTSEYFQCTNGIPEKLACPVGNVFDPVTYECTPAEQASCAMSLQCSENGYYPYPGECSGLYFLCVEGESFTMYCPSDTVFEASTSTCVPLESASCTRNWAEDDDHYTTTGNHNHHYDPNHFHIPYPYKYPTATRALTTPAVATVTVP</sequence>
<evidence type="ECO:0000259" key="7">
    <source>
        <dbReference type="PROSITE" id="PS50940"/>
    </source>
</evidence>
<evidence type="ECO:0000256" key="1">
    <source>
        <dbReference type="ARBA" id="ARBA00022669"/>
    </source>
</evidence>
<keyword evidence="2 6" id="KW-0732">Signal</keyword>
<feature type="domain" description="Chitin-binding type-2" evidence="7">
    <location>
        <begin position="33"/>
        <end position="88"/>
    </location>
</feature>
<feature type="signal peptide" evidence="6">
    <location>
        <begin position="1"/>
        <end position="17"/>
    </location>
</feature>
<proteinExistence type="predicted"/>
<evidence type="ECO:0000256" key="2">
    <source>
        <dbReference type="ARBA" id="ARBA00022729"/>
    </source>
</evidence>
<name>A0A162SR82_9CRUS</name>
<accession>A0A162SR82</accession>